<dbReference type="AlphaFoldDB" id="A0A6J5ZF57"/>
<dbReference type="GO" id="GO:0004553">
    <property type="term" value="F:hydrolase activity, hydrolyzing O-glycosyl compounds"/>
    <property type="evidence" value="ECO:0007669"/>
    <property type="project" value="TreeGrafter"/>
</dbReference>
<dbReference type="PANTHER" id="PTHR12631">
    <property type="entry name" value="ALPHA-L-IDURONIDASE"/>
    <property type="match status" value="1"/>
</dbReference>
<protein>
    <submittedName>
        <fullName evidence="1">Unannotated protein</fullName>
    </submittedName>
</protein>
<dbReference type="InterPro" id="IPR051923">
    <property type="entry name" value="Glycosyl_Hydrolase_39"/>
</dbReference>
<dbReference type="PANTHER" id="PTHR12631:SF10">
    <property type="entry name" value="BETA-XYLOSIDASE-LIKE PROTEIN-RELATED"/>
    <property type="match status" value="1"/>
</dbReference>
<dbReference type="EMBL" id="CAESAO010000038">
    <property type="protein sequence ID" value="CAB4341334.1"/>
    <property type="molecule type" value="Genomic_DNA"/>
</dbReference>
<dbReference type="Gene3D" id="3.20.20.80">
    <property type="entry name" value="Glycosidases"/>
    <property type="match status" value="1"/>
</dbReference>
<proteinExistence type="predicted"/>
<name>A0A6J5ZF57_9ZZZZ</name>
<reference evidence="1" key="1">
    <citation type="submission" date="2020-05" db="EMBL/GenBank/DDBJ databases">
        <authorList>
            <person name="Chiriac C."/>
            <person name="Salcher M."/>
            <person name="Ghai R."/>
            <person name="Kavagutti S V."/>
        </authorList>
    </citation>
    <scope>NUCLEOTIDE SEQUENCE</scope>
</reference>
<dbReference type="SUPFAM" id="SSF51445">
    <property type="entry name" value="(Trans)glycosidases"/>
    <property type="match status" value="1"/>
</dbReference>
<dbReference type="InterPro" id="IPR017853">
    <property type="entry name" value="GH"/>
</dbReference>
<accession>A0A6J5ZF57</accession>
<evidence type="ECO:0000313" key="1">
    <source>
        <dbReference type="EMBL" id="CAB4341334.1"/>
    </source>
</evidence>
<sequence length="381" mass="41687">MRPSLIALLAALSFGAIAEPSAAALPARFFGVTGNGPLNGAGVDLVKEGALMRSNGVRSLRLTIEWPELQPYASFAAVPPTERSRFVDVGGIPTDFAATDARIRAAALNDVEVLALVLRSPLWAGSDPSEYLTPPRDPKDYGRFLTTLIGRYGPEGSYWAENPAIPRRPLHQFQIWNEPNLKHFLPVPSWAPTYVKLLRAAFRAVKAADPAATVVTAGMPNFVWRDYAKLFKAGMRSRGYFDAVAVHPYTDTAAGCITILDRVRHVLDVNGARAAPLWVTETGWPSGRGRAKVLPQHRGWVTNAAGEAARVRQVYKAYAGNARRLKLSRAFWYTWVSTDRGSDDAWEYAGLRRVNSKGAFVDKPALAAYRSVARSLTAIGR</sequence>
<gene>
    <name evidence="1" type="ORF">UFOPK3522_00620</name>
</gene>
<organism evidence="1">
    <name type="scientific">freshwater metagenome</name>
    <dbReference type="NCBI Taxonomy" id="449393"/>
    <lineage>
        <taxon>unclassified sequences</taxon>
        <taxon>metagenomes</taxon>
        <taxon>ecological metagenomes</taxon>
    </lineage>
</organism>